<comment type="caution">
    <text evidence="2">The sequence shown here is derived from an EMBL/GenBank/DDBJ whole genome shotgun (WGS) entry which is preliminary data.</text>
</comment>
<gene>
    <name evidence="2" type="ORF">Afil01_56160</name>
</gene>
<dbReference type="EMBL" id="BSTX01000004">
    <property type="protein sequence ID" value="GLZ80809.1"/>
    <property type="molecule type" value="Genomic_DNA"/>
</dbReference>
<evidence type="ECO:0000313" key="3">
    <source>
        <dbReference type="Proteomes" id="UP001165079"/>
    </source>
</evidence>
<keyword evidence="3" id="KW-1185">Reference proteome</keyword>
<accession>A0A9W6WBN7</accession>
<dbReference type="Pfam" id="PF18029">
    <property type="entry name" value="Glyoxalase_6"/>
    <property type="match status" value="1"/>
</dbReference>
<dbReference type="InterPro" id="IPR037523">
    <property type="entry name" value="VOC_core"/>
</dbReference>
<dbReference type="SUPFAM" id="SSF54593">
    <property type="entry name" value="Glyoxalase/Bleomycin resistance protein/Dihydroxybiphenyl dioxygenase"/>
    <property type="match status" value="1"/>
</dbReference>
<dbReference type="InterPro" id="IPR041581">
    <property type="entry name" value="Glyoxalase_6"/>
</dbReference>
<dbReference type="PROSITE" id="PS51819">
    <property type="entry name" value="VOC"/>
    <property type="match status" value="1"/>
</dbReference>
<evidence type="ECO:0000259" key="1">
    <source>
        <dbReference type="PROSITE" id="PS51819"/>
    </source>
</evidence>
<feature type="domain" description="VOC" evidence="1">
    <location>
        <begin position="1"/>
        <end position="114"/>
    </location>
</feature>
<dbReference type="CDD" id="cd06587">
    <property type="entry name" value="VOC"/>
    <property type="match status" value="1"/>
</dbReference>
<organism evidence="2 3">
    <name type="scientific">Actinorhabdospora filicis</name>
    <dbReference type="NCBI Taxonomy" id="1785913"/>
    <lineage>
        <taxon>Bacteria</taxon>
        <taxon>Bacillati</taxon>
        <taxon>Actinomycetota</taxon>
        <taxon>Actinomycetes</taxon>
        <taxon>Micromonosporales</taxon>
        <taxon>Micromonosporaceae</taxon>
        <taxon>Actinorhabdospora</taxon>
    </lineage>
</organism>
<dbReference type="PANTHER" id="PTHR35908:SF1">
    <property type="entry name" value="CONSERVED PROTEIN"/>
    <property type="match status" value="1"/>
</dbReference>
<reference evidence="2" key="1">
    <citation type="submission" date="2023-03" db="EMBL/GenBank/DDBJ databases">
        <title>Actinorhabdospora filicis NBRC 111898.</title>
        <authorList>
            <person name="Ichikawa N."/>
            <person name="Sato H."/>
            <person name="Tonouchi N."/>
        </authorList>
    </citation>
    <scope>NUCLEOTIDE SEQUENCE</scope>
    <source>
        <strain evidence="2">NBRC 111898</strain>
    </source>
</reference>
<dbReference type="InterPro" id="IPR029068">
    <property type="entry name" value="Glyas_Bleomycin-R_OHBP_Dase"/>
</dbReference>
<name>A0A9W6WBN7_9ACTN</name>
<sequence>MQNIAFDCDDAYTVGSFWSAVFGLPLMDDDKPGDPVAVIRREGGNLYFERVPEAKTVKNRVHLCLQAGKNRDAECERMLALGATIVDDRRHLKEDGGWCVFADPEGNEFCVLGRAATS</sequence>
<proteinExistence type="predicted"/>
<protein>
    <submittedName>
        <fullName evidence="2">Glyoxalase</fullName>
    </submittedName>
</protein>
<evidence type="ECO:0000313" key="2">
    <source>
        <dbReference type="EMBL" id="GLZ80809.1"/>
    </source>
</evidence>
<dbReference type="Proteomes" id="UP001165079">
    <property type="component" value="Unassembled WGS sequence"/>
</dbReference>
<dbReference type="Gene3D" id="3.10.180.10">
    <property type="entry name" value="2,3-Dihydroxybiphenyl 1,2-Dioxygenase, domain 1"/>
    <property type="match status" value="1"/>
</dbReference>
<dbReference type="AlphaFoldDB" id="A0A9W6WBN7"/>
<dbReference type="PANTHER" id="PTHR35908">
    <property type="entry name" value="HYPOTHETICAL FUSION PROTEIN"/>
    <property type="match status" value="1"/>
</dbReference>